<reference evidence="1 2" key="1">
    <citation type="journal article" date="2021" name="Int. J. Syst. Evol. Microbiol.">
        <title>Reticulibacter mediterranei gen. nov., sp. nov., within the new family Reticulibacteraceae fam. nov., and Ktedonospora formicarum gen. nov., sp. nov., Ktedonobacter robiniae sp. nov., Dictyobacter formicarum sp. nov. and Dictyobacter arantiisoli sp. nov., belonging to the class Ktedonobacteria.</title>
        <authorList>
            <person name="Yabe S."/>
            <person name="Zheng Y."/>
            <person name="Wang C.M."/>
            <person name="Sakai Y."/>
            <person name="Abe K."/>
            <person name="Yokota A."/>
            <person name="Donadio S."/>
            <person name="Cavaletti L."/>
            <person name="Monciardini P."/>
        </authorList>
    </citation>
    <scope>NUCLEOTIDE SEQUENCE [LARGE SCALE GENOMIC DNA]</scope>
    <source>
        <strain evidence="1 2">SOSP1-9</strain>
    </source>
</reference>
<dbReference type="Proteomes" id="UP000635565">
    <property type="component" value="Unassembled WGS sequence"/>
</dbReference>
<protein>
    <recommendedName>
        <fullName evidence="3">CopG family transcriptional regulator</fullName>
    </recommendedName>
</protein>
<dbReference type="RefSeq" id="WP_201362866.1">
    <property type="nucleotide sequence ID" value="NZ_BNJJ01000008.1"/>
</dbReference>
<evidence type="ECO:0000313" key="2">
    <source>
        <dbReference type="Proteomes" id="UP000635565"/>
    </source>
</evidence>
<gene>
    <name evidence="1" type="ORF">KSZ_32090</name>
</gene>
<accession>A0ABQ3VIK1</accession>
<organism evidence="1 2">
    <name type="scientific">Dictyobacter formicarum</name>
    <dbReference type="NCBI Taxonomy" id="2778368"/>
    <lineage>
        <taxon>Bacteria</taxon>
        <taxon>Bacillati</taxon>
        <taxon>Chloroflexota</taxon>
        <taxon>Ktedonobacteria</taxon>
        <taxon>Ktedonobacterales</taxon>
        <taxon>Dictyobacteraceae</taxon>
        <taxon>Dictyobacter</taxon>
    </lineage>
</organism>
<sequence>MKKQKSKLPDFTKMSKDEEATFWETHSLLDFKHELSDVAIRIELDAPKEETLVVRIGKGVKQKLTDVAKRKGLSPSTLTRMWIMEKLQGV</sequence>
<name>A0ABQ3VIK1_9CHLR</name>
<comment type="caution">
    <text evidence="1">The sequence shown here is derived from an EMBL/GenBank/DDBJ whole genome shotgun (WGS) entry which is preliminary data.</text>
</comment>
<proteinExistence type="predicted"/>
<keyword evidence="2" id="KW-1185">Reference proteome</keyword>
<dbReference type="EMBL" id="BNJJ01000008">
    <property type="protein sequence ID" value="GHO85203.1"/>
    <property type="molecule type" value="Genomic_DNA"/>
</dbReference>
<evidence type="ECO:0000313" key="1">
    <source>
        <dbReference type="EMBL" id="GHO85203.1"/>
    </source>
</evidence>
<evidence type="ECO:0008006" key="3">
    <source>
        <dbReference type="Google" id="ProtNLM"/>
    </source>
</evidence>